<dbReference type="RefSeq" id="WP_380053418.1">
    <property type="nucleotide sequence ID" value="NZ_JBHLTC010000036.1"/>
</dbReference>
<proteinExistence type="predicted"/>
<comment type="caution">
    <text evidence="3">The sequence shown here is derived from an EMBL/GenBank/DDBJ whole genome shotgun (WGS) entry which is preliminary data.</text>
</comment>
<keyword evidence="4" id="KW-1185">Reference proteome</keyword>
<feature type="compositionally biased region" description="Low complexity" evidence="1">
    <location>
        <begin position="17"/>
        <end position="40"/>
    </location>
</feature>
<dbReference type="InterPro" id="IPR036390">
    <property type="entry name" value="WH_DNA-bd_sf"/>
</dbReference>
<dbReference type="CDD" id="cd00090">
    <property type="entry name" value="HTH_ARSR"/>
    <property type="match status" value="1"/>
</dbReference>
<accession>A0ABV6QTP4</accession>
<evidence type="ECO:0000259" key="2">
    <source>
        <dbReference type="SMART" id="SM00418"/>
    </source>
</evidence>
<evidence type="ECO:0000313" key="3">
    <source>
        <dbReference type="EMBL" id="MFC0628014.1"/>
    </source>
</evidence>
<feature type="region of interest" description="Disordered" evidence="1">
    <location>
        <begin position="1"/>
        <end position="85"/>
    </location>
</feature>
<evidence type="ECO:0000256" key="1">
    <source>
        <dbReference type="SAM" id="MobiDB-lite"/>
    </source>
</evidence>
<evidence type="ECO:0000313" key="4">
    <source>
        <dbReference type="Proteomes" id="UP001589890"/>
    </source>
</evidence>
<dbReference type="Pfam" id="PF12840">
    <property type="entry name" value="HTH_20"/>
    <property type="match status" value="1"/>
</dbReference>
<dbReference type="Proteomes" id="UP001589890">
    <property type="component" value="Unassembled WGS sequence"/>
</dbReference>
<feature type="compositionally biased region" description="Low complexity" evidence="1">
    <location>
        <begin position="46"/>
        <end position="55"/>
    </location>
</feature>
<dbReference type="Gene3D" id="1.10.10.10">
    <property type="entry name" value="Winged helix-like DNA-binding domain superfamily/Winged helix DNA-binding domain"/>
    <property type="match status" value="1"/>
</dbReference>
<feature type="domain" description="HTH arsR-type" evidence="2">
    <location>
        <begin position="100"/>
        <end position="197"/>
    </location>
</feature>
<reference evidence="3 4" key="1">
    <citation type="submission" date="2024-09" db="EMBL/GenBank/DDBJ databases">
        <authorList>
            <person name="Sun Q."/>
            <person name="Mori K."/>
        </authorList>
    </citation>
    <scope>NUCLEOTIDE SEQUENCE [LARGE SCALE GENOMIC DNA]</scope>
    <source>
        <strain evidence="3 4">CGMCC 1.15906</strain>
    </source>
</reference>
<protein>
    <submittedName>
        <fullName evidence="3">ArsR/SmtB family transcription factor</fullName>
    </submittedName>
</protein>
<dbReference type="InterPro" id="IPR036388">
    <property type="entry name" value="WH-like_DNA-bd_sf"/>
</dbReference>
<organism evidence="3 4">
    <name type="scientific">Kribbella deserti</name>
    <dbReference type="NCBI Taxonomy" id="1926257"/>
    <lineage>
        <taxon>Bacteria</taxon>
        <taxon>Bacillati</taxon>
        <taxon>Actinomycetota</taxon>
        <taxon>Actinomycetes</taxon>
        <taxon>Propionibacteriales</taxon>
        <taxon>Kribbellaceae</taxon>
        <taxon>Kribbella</taxon>
    </lineage>
</organism>
<name>A0ABV6QTP4_9ACTN</name>
<gene>
    <name evidence="3" type="ORF">ACFFGN_28330</name>
</gene>
<dbReference type="InterPro" id="IPR011991">
    <property type="entry name" value="ArsR-like_HTH"/>
</dbReference>
<dbReference type="EMBL" id="JBHLTC010000036">
    <property type="protein sequence ID" value="MFC0628014.1"/>
    <property type="molecule type" value="Genomic_DNA"/>
</dbReference>
<dbReference type="SUPFAM" id="SSF46785">
    <property type="entry name" value="Winged helix' DNA-binding domain"/>
    <property type="match status" value="1"/>
</dbReference>
<feature type="compositionally biased region" description="Polar residues" evidence="1">
    <location>
        <begin position="1"/>
        <end position="11"/>
    </location>
</feature>
<sequence>MNSPDAVTSTPEPDPTAEGVAAANNSAEGAAPTGPAPGEGDTTRPAGGAEMVGGDEAAGGGGERAAEGGQAADGERATEGVAAEHSWHADPVLDVRLDGRLLRALAHPMRNRLLGLLRMHGPQTATTLASRLGVNTGATSYHLRQLADAGLVVDDEERGNARDRWWKAAHRGTYFDESTLLDSDPELALAYLHSNAQIYAENMFRAIDEIPTLDAEWRDVGMLSDFVFHLTSDQAKRMFDELLVVLDKYRTDRTEPLAEGQKRIAVQIQGFQRNVE</sequence>
<dbReference type="SMART" id="SM00418">
    <property type="entry name" value="HTH_ARSR"/>
    <property type="match status" value="1"/>
</dbReference>
<dbReference type="InterPro" id="IPR001845">
    <property type="entry name" value="HTH_ArsR_DNA-bd_dom"/>
</dbReference>